<comment type="subcellular location">
    <subcellularLocation>
        <location evidence="1">Membrane</location>
    </subcellularLocation>
</comment>
<dbReference type="SMART" id="SM00664">
    <property type="entry name" value="DoH"/>
    <property type="match status" value="2"/>
</dbReference>
<dbReference type="InterPro" id="IPR006593">
    <property type="entry name" value="Cyt_b561/ferric_Rdtase_TM"/>
</dbReference>
<evidence type="ECO:0000259" key="11">
    <source>
        <dbReference type="PROSITE" id="PS51549"/>
    </source>
</evidence>
<feature type="domain" description="Cytochrome b561" evidence="10">
    <location>
        <begin position="727"/>
        <end position="929"/>
    </location>
</feature>
<evidence type="ECO:0000256" key="5">
    <source>
        <dbReference type="ARBA" id="ARBA00022989"/>
    </source>
</evidence>
<dbReference type="Pfam" id="PF25489">
    <property type="entry name" value="At5g54830"/>
    <property type="match status" value="1"/>
</dbReference>
<dbReference type="Gramene" id="AET7Gv21243100.1">
    <property type="protein sequence ID" value="AET7Gv21243100.1"/>
    <property type="gene ID" value="AET7Gv21243100"/>
</dbReference>
<dbReference type="PANTHER" id="PTHR47281">
    <property type="entry name" value="OS09G0557700 PROTEIN"/>
    <property type="match status" value="1"/>
</dbReference>
<dbReference type="Gene3D" id="1.20.120.1770">
    <property type="match status" value="1"/>
</dbReference>
<dbReference type="AlphaFoldDB" id="A0A453T4Y3"/>
<evidence type="ECO:0000259" key="10">
    <source>
        <dbReference type="PROSITE" id="PS50939"/>
    </source>
</evidence>
<sequence>ASAPTHVRSHQRCGPATHHQKSRAPDKTDRAFVRPSRGRTIALFLPPRRTRRRPRRAARSPPCHRPPAPHSPPPDPPSPRGPVRGHGAARPPLPRLPPPPRALPLRRGVGGVRQEHEPGGPRGADLRMSQHQLRGRVAVLDGCSFRVSSLDLLAGSADARWWRADGADLAALSRGSPAAPDPLNRTFASESLVFRLLPGLSWPLVPVLAAFDPLTSSLFGFVRLAAPNATSDAKVAASATEEPTMFASCAQLSPRLRVRWTLREAANAIDVGLEAAVGSEYYIAFGWADPARSAANVSMIGADVAVAGFTEEGLPFADDYFVTKYSECLLRGDGGAEGVCPDKFYDRRNGSAAGDASVNNTRLVYGHRRDGVSFVRFSRPLASPDKRYDVAVNSTRDMTVIWAIGLLRQPDLLRPYYLPLNHGAPSGTAYGFLTLNVSAATNGCPGPLDADDKEDQGRITAERQTPLVVTTGPALHYPNPPNPEKVLYINKKEAPLLKVERGVPVTFSVEAGHDVPLYITSDPVGGNATARNASEVIYAGDPTAEGVPATPTELVWLPDRNTPDLVYYQSLYDPKMGWKIQVVDGGLSDMYNNSVLLDDQQVTFFWTLSGDSINIAARGEKKSGYIAIGFGGAMVNSYAYVGWVDGNGTGHVNSYWIDGKDGMSVHETHENLTYKRCRSENGVIIFEFTRPLTPSCSGRVECKNIIDPSTPLKVIWAMGSQWSSGRLSVKNMHSVTSNRPVRILLLSGLAEAVEDLRPVLAVHGFMMFVAWGLLLPGGIVAARYLKHVKGDLWFQAHTYLQYSGLSVMFMGVLFAVAELRGFSFKSTHAKIGAIAFTFTCMQPVNAYLRPHRAENEEILSRNRIIWEYLHTYTGRTALVAAVTALFTGLQHLGHRYGSKTIKGLTCGLVVWVVSAVLVVAYLEYLKVKRRRDGADGLTHKFVLGNTEEDDSVDLLQSGRFDSKMDSSSPGSMEVQLEPLKG</sequence>
<feature type="transmembrane region" description="Helical" evidence="8">
    <location>
        <begin position="829"/>
        <end position="848"/>
    </location>
</feature>
<keyword evidence="4" id="KW-0249">Electron transport</keyword>
<feature type="domain" description="DOMON" evidence="9">
    <location>
        <begin position="254"/>
        <end position="405"/>
    </location>
</feature>
<reference evidence="12" key="5">
    <citation type="journal article" date="2021" name="G3 (Bethesda)">
        <title>Aegilops tauschii genome assembly Aet v5.0 features greater sequence contiguity and improved annotation.</title>
        <authorList>
            <person name="Wang L."/>
            <person name="Zhu T."/>
            <person name="Rodriguez J.C."/>
            <person name="Deal K.R."/>
            <person name="Dubcovsky J."/>
            <person name="McGuire P.E."/>
            <person name="Lux T."/>
            <person name="Spannagl M."/>
            <person name="Mayer K.F.X."/>
            <person name="Baldrich P."/>
            <person name="Meyers B.C."/>
            <person name="Huo N."/>
            <person name="Gu Y.Q."/>
            <person name="Zhou H."/>
            <person name="Devos K.M."/>
            <person name="Bennetzen J.L."/>
            <person name="Unver T."/>
            <person name="Budak H."/>
            <person name="Gulick P.J."/>
            <person name="Galiba G."/>
            <person name="Kalapos B."/>
            <person name="Nelson D.R."/>
            <person name="Li P."/>
            <person name="You F.M."/>
            <person name="Luo M.C."/>
            <person name="Dvorak J."/>
        </authorList>
    </citation>
    <scope>NUCLEOTIDE SEQUENCE [LARGE SCALE GENOMIC DNA]</scope>
    <source>
        <strain evidence="12">cv. AL8/78</strain>
    </source>
</reference>
<feature type="transmembrane region" description="Helical" evidence="8">
    <location>
        <begin position="797"/>
        <end position="817"/>
    </location>
</feature>
<evidence type="ECO:0000259" key="9">
    <source>
        <dbReference type="PROSITE" id="PS50836"/>
    </source>
</evidence>
<dbReference type="InterPro" id="IPR019545">
    <property type="entry name" value="DM13_domain"/>
</dbReference>
<dbReference type="InterPro" id="IPR045266">
    <property type="entry name" value="DOH_DOMON"/>
</dbReference>
<evidence type="ECO:0000256" key="2">
    <source>
        <dbReference type="ARBA" id="ARBA00022448"/>
    </source>
</evidence>
<dbReference type="InterPro" id="IPR005018">
    <property type="entry name" value="DOMON_domain"/>
</dbReference>
<accession>A0A453T4Y3</accession>
<feature type="compositionally biased region" description="Pro residues" evidence="7">
    <location>
        <begin position="91"/>
        <end position="102"/>
    </location>
</feature>
<proteinExistence type="predicted"/>
<reference evidence="12" key="4">
    <citation type="submission" date="2019-03" db="UniProtKB">
        <authorList>
            <consortium name="EnsemblPlants"/>
        </authorList>
    </citation>
    <scope>IDENTIFICATION</scope>
</reference>
<dbReference type="Pfam" id="PF03188">
    <property type="entry name" value="Cytochrom_B561"/>
    <property type="match status" value="1"/>
</dbReference>
<reference evidence="12" key="3">
    <citation type="journal article" date="2017" name="Nature">
        <title>Genome sequence of the progenitor of the wheat D genome Aegilops tauschii.</title>
        <authorList>
            <person name="Luo M.C."/>
            <person name="Gu Y.Q."/>
            <person name="Puiu D."/>
            <person name="Wang H."/>
            <person name="Twardziok S.O."/>
            <person name="Deal K.R."/>
            <person name="Huo N."/>
            <person name="Zhu T."/>
            <person name="Wang L."/>
            <person name="Wang Y."/>
            <person name="McGuire P.E."/>
            <person name="Liu S."/>
            <person name="Long H."/>
            <person name="Ramasamy R.K."/>
            <person name="Rodriguez J.C."/>
            <person name="Van S.L."/>
            <person name="Yuan L."/>
            <person name="Wang Z."/>
            <person name="Xia Z."/>
            <person name="Xiao L."/>
            <person name="Anderson O.D."/>
            <person name="Ouyang S."/>
            <person name="Liang Y."/>
            <person name="Zimin A.V."/>
            <person name="Pertea G."/>
            <person name="Qi P."/>
            <person name="Bennetzen J.L."/>
            <person name="Dai X."/>
            <person name="Dawson M.W."/>
            <person name="Muller H.G."/>
            <person name="Kugler K."/>
            <person name="Rivarola-Duarte L."/>
            <person name="Spannagl M."/>
            <person name="Mayer K.F.X."/>
            <person name="Lu F.H."/>
            <person name="Bevan M.W."/>
            <person name="Leroy P."/>
            <person name="Li P."/>
            <person name="You F.M."/>
            <person name="Sun Q."/>
            <person name="Liu Z."/>
            <person name="Lyons E."/>
            <person name="Wicker T."/>
            <person name="Salzberg S.L."/>
            <person name="Devos K.M."/>
            <person name="Dvorak J."/>
        </authorList>
    </citation>
    <scope>NUCLEOTIDE SEQUENCE [LARGE SCALE GENOMIC DNA]</scope>
    <source>
        <strain evidence="12">cv. AL8/78</strain>
    </source>
</reference>
<dbReference type="STRING" id="200361.A0A453T4Y3"/>
<dbReference type="SMART" id="SM00665">
    <property type="entry name" value="B561"/>
    <property type="match status" value="1"/>
</dbReference>
<dbReference type="PROSITE" id="PS50939">
    <property type="entry name" value="CYTOCHROME_B561"/>
    <property type="match status" value="1"/>
</dbReference>
<evidence type="ECO:0000313" key="13">
    <source>
        <dbReference type="Proteomes" id="UP000015105"/>
    </source>
</evidence>
<dbReference type="Proteomes" id="UP000015105">
    <property type="component" value="Chromosome 7D"/>
</dbReference>
<dbReference type="SUPFAM" id="SSF49344">
    <property type="entry name" value="CBD9-like"/>
    <property type="match status" value="1"/>
</dbReference>
<feature type="transmembrane region" description="Helical" evidence="8">
    <location>
        <begin position="869"/>
        <end position="889"/>
    </location>
</feature>
<evidence type="ECO:0000313" key="12">
    <source>
        <dbReference type="EnsemblPlants" id="AET7Gv21243100.1"/>
    </source>
</evidence>
<name>A0A453T4Y3_AEGTS</name>
<dbReference type="PROSITE" id="PS50836">
    <property type="entry name" value="DOMON"/>
    <property type="match status" value="2"/>
</dbReference>
<feature type="domain" description="DM13" evidence="11">
    <location>
        <begin position="119"/>
        <end position="225"/>
    </location>
</feature>
<dbReference type="SMART" id="SM00686">
    <property type="entry name" value="DM13"/>
    <property type="match status" value="1"/>
</dbReference>
<feature type="transmembrane region" description="Helical" evidence="8">
    <location>
        <begin position="901"/>
        <end position="922"/>
    </location>
</feature>
<keyword evidence="3 8" id="KW-0812">Transmembrane</keyword>
<dbReference type="PANTHER" id="PTHR47281:SF3">
    <property type="entry name" value="OS06G0649700 PROTEIN"/>
    <property type="match status" value="1"/>
</dbReference>
<organism evidence="12 13">
    <name type="scientific">Aegilops tauschii subsp. strangulata</name>
    <name type="common">Goatgrass</name>
    <dbReference type="NCBI Taxonomy" id="200361"/>
    <lineage>
        <taxon>Eukaryota</taxon>
        <taxon>Viridiplantae</taxon>
        <taxon>Streptophyta</taxon>
        <taxon>Embryophyta</taxon>
        <taxon>Tracheophyta</taxon>
        <taxon>Spermatophyta</taxon>
        <taxon>Magnoliopsida</taxon>
        <taxon>Liliopsida</taxon>
        <taxon>Poales</taxon>
        <taxon>Poaceae</taxon>
        <taxon>BOP clade</taxon>
        <taxon>Pooideae</taxon>
        <taxon>Triticodae</taxon>
        <taxon>Triticeae</taxon>
        <taxon>Triticinae</taxon>
        <taxon>Aegilops</taxon>
    </lineage>
</organism>
<dbReference type="CDD" id="cd09631">
    <property type="entry name" value="DOMON_DOH"/>
    <property type="match status" value="2"/>
</dbReference>
<dbReference type="PROSITE" id="PS51549">
    <property type="entry name" value="DM13"/>
    <property type="match status" value="1"/>
</dbReference>
<evidence type="ECO:0000256" key="6">
    <source>
        <dbReference type="ARBA" id="ARBA00023136"/>
    </source>
</evidence>
<dbReference type="InterPro" id="IPR045879">
    <property type="entry name" value="B561A"/>
</dbReference>
<feature type="compositionally biased region" description="Basic and acidic residues" evidence="7">
    <location>
        <begin position="23"/>
        <end position="32"/>
    </location>
</feature>
<evidence type="ECO:0000256" key="3">
    <source>
        <dbReference type="ARBA" id="ARBA00022692"/>
    </source>
</evidence>
<keyword evidence="13" id="KW-1185">Reference proteome</keyword>
<reference evidence="13" key="1">
    <citation type="journal article" date="2014" name="Science">
        <title>Ancient hybridizations among the ancestral genomes of bread wheat.</title>
        <authorList>
            <consortium name="International Wheat Genome Sequencing Consortium,"/>
            <person name="Marcussen T."/>
            <person name="Sandve S.R."/>
            <person name="Heier L."/>
            <person name="Spannagl M."/>
            <person name="Pfeifer M."/>
            <person name="Jakobsen K.S."/>
            <person name="Wulff B.B."/>
            <person name="Steuernagel B."/>
            <person name="Mayer K.F."/>
            <person name="Olsen O.A."/>
        </authorList>
    </citation>
    <scope>NUCLEOTIDE SEQUENCE [LARGE SCALE GENOMIC DNA]</scope>
    <source>
        <strain evidence="13">cv. AL8/78</strain>
    </source>
</reference>
<protein>
    <recommendedName>
        <fullName evidence="14">Cytochrome b561 domain-containing protein</fullName>
    </recommendedName>
</protein>
<feature type="domain" description="DOMON" evidence="9">
    <location>
        <begin position="600"/>
        <end position="719"/>
    </location>
</feature>
<keyword evidence="2" id="KW-0813">Transport</keyword>
<dbReference type="EnsemblPlants" id="AET7Gv21243100.1">
    <property type="protein sequence ID" value="AET7Gv21243100.1"/>
    <property type="gene ID" value="AET7Gv21243100"/>
</dbReference>
<reference evidence="13" key="2">
    <citation type="journal article" date="2017" name="Nat. Plants">
        <title>The Aegilops tauschii genome reveals multiple impacts of transposons.</title>
        <authorList>
            <person name="Zhao G."/>
            <person name="Zou C."/>
            <person name="Li K."/>
            <person name="Wang K."/>
            <person name="Li T."/>
            <person name="Gao L."/>
            <person name="Zhang X."/>
            <person name="Wang H."/>
            <person name="Yang Z."/>
            <person name="Liu X."/>
            <person name="Jiang W."/>
            <person name="Mao L."/>
            <person name="Kong X."/>
            <person name="Jiao Y."/>
            <person name="Jia J."/>
        </authorList>
    </citation>
    <scope>NUCLEOTIDE SEQUENCE [LARGE SCALE GENOMIC DNA]</scope>
    <source>
        <strain evidence="13">cv. AL8/78</strain>
    </source>
</reference>
<evidence type="ECO:0000256" key="4">
    <source>
        <dbReference type="ARBA" id="ARBA00022982"/>
    </source>
</evidence>
<dbReference type="InterPro" id="IPR057443">
    <property type="entry name" value="At5g54830-like"/>
</dbReference>
<evidence type="ECO:0000256" key="7">
    <source>
        <dbReference type="SAM" id="MobiDB-lite"/>
    </source>
</evidence>
<dbReference type="GO" id="GO:0016020">
    <property type="term" value="C:membrane"/>
    <property type="evidence" value="ECO:0007669"/>
    <property type="project" value="UniProtKB-SubCell"/>
</dbReference>
<feature type="transmembrane region" description="Helical" evidence="8">
    <location>
        <begin position="765"/>
        <end position="785"/>
    </location>
</feature>
<feature type="compositionally biased region" description="Pro residues" evidence="7">
    <location>
        <begin position="63"/>
        <end position="80"/>
    </location>
</feature>
<dbReference type="Pfam" id="PF03351">
    <property type="entry name" value="DOMON"/>
    <property type="match status" value="2"/>
</dbReference>
<evidence type="ECO:0000256" key="8">
    <source>
        <dbReference type="SAM" id="Phobius"/>
    </source>
</evidence>
<evidence type="ECO:0008006" key="14">
    <source>
        <dbReference type="Google" id="ProtNLM"/>
    </source>
</evidence>
<feature type="compositionally biased region" description="Basic residues" evidence="7">
    <location>
        <begin position="48"/>
        <end position="58"/>
    </location>
</feature>
<feature type="region of interest" description="Disordered" evidence="7">
    <location>
        <begin position="1"/>
        <end position="106"/>
    </location>
</feature>
<feature type="region of interest" description="Disordered" evidence="7">
    <location>
        <begin position="959"/>
        <end position="981"/>
    </location>
</feature>
<dbReference type="CDD" id="cd08760">
    <property type="entry name" value="Cyt_b561_FRRS1_like"/>
    <property type="match status" value="1"/>
</dbReference>
<keyword evidence="6 8" id="KW-0472">Membrane</keyword>
<evidence type="ECO:0000256" key="1">
    <source>
        <dbReference type="ARBA" id="ARBA00004370"/>
    </source>
</evidence>
<keyword evidence="5 8" id="KW-1133">Transmembrane helix</keyword>